<evidence type="ECO:0000256" key="2">
    <source>
        <dbReference type="ARBA" id="ARBA00023136"/>
    </source>
</evidence>
<dbReference type="Gene3D" id="3.30.1330.60">
    <property type="entry name" value="OmpA-like domain"/>
    <property type="match status" value="1"/>
</dbReference>
<evidence type="ECO:0000256" key="4">
    <source>
        <dbReference type="PROSITE-ProRule" id="PRU00473"/>
    </source>
</evidence>
<dbReference type="CDD" id="cd00198">
    <property type="entry name" value="vWFA"/>
    <property type="match status" value="1"/>
</dbReference>
<comment type="subcellular location">
    <subcellularLocation>
        <location evidence="1">Cell outer membrane</location>
    </subcellularLocation>
</comment>
<dbReference type="GO" id="GO:0009279">
    <property type="term" value="C:cell outer membrane"/>
    <property type="evidence" value="ECO:0007669"/>
    <property type="project" value="UniProtKB-SubCell"/>
</dbReference>
<sequence>MRKIYRPASIFIALITFFTGCAQLASLKKPIGPMESFVPQNLEAESQDVQYVSKIESFVIILDASASMKEEYNGIVNKGHSKFAVAKDILMRMNNTLPEVEVNSAMVTFGHEFLKPLDKTFIVYELTKHSRGLLEGMLNGITIPDGCSPAGNAIKDAKNLLLTSGGQNAVILISDGEQLIGSPLKRVHDLKEMYGERVCLYTIFVGNTVEGEKELQELVRGVPCGFSVTADEIASSENMAEFVKKVFLTAIPKQVSTIDIDTDGDGVYDKDDECPDTPKGAIVDSRGCWVVKGVTFDYKKWDIKEEFNSNLGNIVDILQKNPDMSIRIEGHTDNIGSMAYNIDLSEKRARAVKDYLVGKGIQASRISTVGFGYKNPIAPNDTEAGRALNRRAEIVPIK</sequence>
<accession>A0A0M2UQF9</accession>
<dbReference type="EMBL" id="LAQJ01000312">
    <property type="protein sequence ID" value="KKO17895.1"/>
    <property type="molecule type" value="Genomic_DNA"/>
</dbReference>
<dbReference type="InterPro" id="IPR006664">
    <property type="entry name" value="OMP_bac"/>
</dbReference>
<dbReference type="InterPro" id="IPR006690">
    <property type="entry name" value="OMPA-like_CS"/>
</dbReference>
<evidence type="ECO:0000313" key="7">
    <source>
        <dbReference type="EMBL" id="KKO17895.1"/>
    </source>
</evidence>
<dbReference type="PANTHER" id="PTHR30329">
    <property type="entry name" value="STATOR ELEMENT OF FLAGELLAR MOTOR COMPLEX"/>
    <property type="match status" value="1"/>
</dbReference>
<keyword evidence="8" id="KW-1185">Reference proteome</keyword>
<dbReference type="InterPro" id="IPR006665">
    <property type="entry name" value="OmpA-like"/>
</dbReference>
<dbReference type="GO" id="GO:0005509">
    <property type="term" value="F:calcium ion binding"/>
    <property type="evidence" value="ECO:0007669"/>
    <property type="project" value="InterPro"/>
</dbReference>
<evidence type="ECO:0000259" key="6">
    <source>
        <dbReference type="PROSITE" id="PS51123"/>
    </source>
</evidence>
<dbReference type="InterPro" id="IPR028974">
    <property type="entry name" value="TSP_type-3_rpt"/>
</dbReference>
<reference evidence="7 8" key="1">
    <citation type="journal article" date="2013" name="BMC Microbiol.">
        <title>Identification of the type II cytochrome c maturation pathway in anammox bacteria by comparative genomics.</title>
        <authorList>
            <person name="Ferousi C."/>
            <person name="Speth D.R."/>
            <person name="Reimann J."/>
            <person name="Op den Camp H.J."/>
            <person name="Allen J.W."/>
            <person name="Keltjens J.T."/>
            <person name="Jetten M.S."/>
        </authorList>
    </citation>
    <scope>NUCLEOTIDE SEQUENCE [LARGE SCALE GENOMIC DNA]</scope>
    <source>
        <strain evidence="7">RU1</strain>
    </source>
</reference>
<proteinExistence type="predicted"/>
<dbReference type="Pfam" id="PF00691">
    <property type="entry name" value="OmpA"/>
    <property type="match status" value="1"/>
</dbReference>
<dbReference type="SMART" id="SM00327">
    <property type="entry name" value="VWA"/>
    <property type="match status" value="1"/>
</dbReference>
<name>A0A0M2UQF9_9BACT</name>
<dbReference type="Gene3D" id="3.40.50.410">
    <property type="entry name" value="von Willebrand factor, type A domain"/>
    <property type="match status" value="1"/>
</dbReference>
<comment type="caution">
    <text evidence="7">The sequence shown here is derived from an EMBL/GenBank/DDBJ whole genome shotgun (WGS) entry which is preliminary data.</text>
</comment>
<feature type="domain" description="OmpA-like" evidence="6">
    <location>
        <begin position="283"/>
        <end position="398"/>
    </location>
</feature>
<organism evidence="7 8">
    <name type="scientific">Candidatus Brocadia fulgida</name>
    <dbReference type="NCBI Taxonomy" id="380242"/>
    <lineage>
        <taxon>Bacteria</taxon>
        <taxon>Pseudomonadati</taxon>
        <taxon>Planctomycetota</taxon>
        <taxon>Candidatus Brocadiia</taxon>
        <taxon>Candidatus Brocadiales</taxon>
        <taxon>Candidatus Brocadiaceae</taxon>
        <taxon>Candidatus Brocadia</taxon>
    </lineage>
</organism>
<dbReference type="Pfam" id="PF13519">
    <property type="entry name" value="VWA_2"/>
    <property type="match status" value="1"/>
</dbReference>
<dbReference type="InterPro" id="IPR036737">
    <property type="entry name" value="OmpA-like_sf"/>
</dbReference>
<dbReference type="PANTHER" id="PTHR30329:SF21">
    <property type="entry name" value="LIPOPROTEIN YIAD-RELATED"/>
    <property type="match status" value="1"/>
</dbReference>
<dbReference type="PROSITE" id="PS51123">
    <property type="entry name" value="OMPA_2"/>
    <property type="match status" value="1"/>
</dbReference>
<dbReference type="SUPFAM" id="SSF103647">
    <property type="entry name" value="TSP type-3 repeat"/>
    <property type="match status" value="1"/>
</dbReference>
<evidence type="ECO:0000256" key="1">
    <source>
        <dbReference type="ARBA" id="ARBA00004442"/>
    </source>
</evidence>
<gene>
    <name evidence="7" type="ORF">BROFUL_03406</name>
</gene>
<dbReference type="PRINTS" id="PR01021">
    <property type="entry name" value="OMPADOMAIN"/>
</dbReference>
<protein>
    <submittedName>
        <fullName evidence="7">Uncharacterized protein</fullName>
    </submittedName>
</protein>
<keyword evidence="2 4" id="KW-0472">Membrane</keyword>
<dbReference type="AlphaFoldDB" id="A0A0M2UQF9"/>
<keyword evidence="3" id="KW-0998">Cell outer membrane</keyword>
<dbReference type="CDD" id="cd07185">
    <property type="entry name" value="OmpA_C-like"/>
    <property type="match status" value="1"/>
</dbReference>
<evidence type="ECO:0000313" key="8">
    <source>
        <dbReference type="Proteomes" id="UP000034954"/>
    </source>
</evidence>
<evidence type="ECO:0000259" key="5">
    <source>
        <dbReference type="PROSITE" id="PS50234"/>
    </source>
</evidence>
<evidence type="ECO:0000256" key="3">
    <source>
        <dbReference type="ARBA" id="ARBA00023237"/>
    </source>
</evidence>
<dbReference type="PROSITE" id="PS51257">
    <property type="entry name" value="PROKAR_LIPOPROTEIN"/>
    <property type="match status" value="1"/>
</dbReference>
<dbReference type="SUPFAM" id="SSF53300">
    <property type="entry name" value="vWA-like"/>
    <property type="match status" value="1"/>
</dbReference>
<dbReference type="InterPro" id="IPR050330">
    <property type="entry name" value="Bact_OuterMem_StrucFunc"/>
</dbReference>
<dbReference type="SUPFAM" id="SSF103088">
    <property type="entry name" value="OmpA-like"/>
    <property type="match status" value="1"/>
</dbReference>
<dbReference type="Proteomes" id="UP000034954">
    <property type="component" value="Unassembled WGS sequence"/>
</dbReference>
<dbReference type="InterPro" id="IPR036465">
    <property type="entry name" value="vWFA_dom_sf"/>
</dbReference>
<feature type="domain" description="VWFA" evidence="5">
    <location>
        <begin position="57"/>
        <end position="246"/>
    </location>
</feature>
<dbReference type="InterPro" id="IPR002035">
    <property type="entry name" value="VWF_A"/>
</dbReference>
<dbReference type="PROSITE" id="PS50234">
    <property type="entry name" value="VWFA"/>
    <property type="match status" value="1"/>
</dbReference>
<dbReference type="PROSITE" id="PS01068">
    <property type="entry name" value="OMPA_1"/>
    <property type="match status" value="1"/>
</dbReference>